<evidence type="ECO:0000313" key="2">
    <source>
        <dbReference type="Proteomes" id="UP000183667"/>
    </source>
</evidence>
<proteinExistence type="predicted"/>
<protein>
    <recommendedName>
        <fullName evidence="3">Fis family transcriptional regulator</fullName>
    </recommendedName>
</protein>
<dbReference type="Proteomes" id="UP000183667">
    <property type="component" value="Unassembled WGS sequence"/>
</dbReference>
<accession>A0ABD6QC06</accession>
<dbReference type="EMBL" id="MEAU01000001">
    <property type="protein sequence ID" value="OJA51092.1"/>
    <property type="molecule type" value="Genomic_DNA"/>
</dbReference>
<gene>
    <name evidence="1" type="ORF">BGV66_01385</name>
</gene>
<evidence type="ECO:0008006" key="3">
    <source>
        <dbReference type="Google" id="ProtNLM"/>
    </source>
</evidence>
<sequence length="146" mass="16265">MPMSNNTIRTLSLEGHVALSVLRRGQGDAVQLGRLAQIVYLSYFMRDVTAAGSDIEQFRIAEIIVEDCVTRALNGERWVLKDEDFAAVERILHLYDAQLAAAPAYRFADAWQQFQRVIVAHYQTPIEGSRIDTSAIGIDAVSALIQ</sequence>
<dbReference type="AlphaFoldDB" id="A0ABD6QC06"/>
<comment type="caution">
    <text evidence="1">The sequence shown here is derived from an EMBL/GenBank/DDBJ whole genome shotgun (WGS) entry which is preliminary data.</text>
</comment>
<organism evidence="1 2">
    <name type="scientific">Burkholderia ubonensis</name>
    <dbReference type="NCBI Taxonomy" id="101571"/>
    <lineage>
        <taxon>Bacteria</taxon>
        <taxon>Pseudomonadati</taxon>
        <taxon>Pseudomonadota</taxon>
        <taxon>Betaproteobacteria</taxon>
        <taxon>Burkholderiales</taxon>
        <taxon>Burkholderiaceae</taxon>
        <taxon>Burkholderia</taxon>
        <taxon>Burkholderia cepacia complex</taxon>
    </lineage>
</organism>
<reference evidence="2" key="1">
    <citation type="submission" date="2016-08" db="EMBL/GenBank/DDBJ databases">
        <title>Population biology and virulence potential of Burkholderia ubonensis.</title>
        <authorList>
            <person name="Price E.P."/>
            <person name="Currie B.J."/>
            <person name="Wagner D.M."/>
        </authorList>
    </citation>
    <scope>NUCLEOTIDE SEQUENCE [LARGE SCALE GENOMIC DNA]</scope>
    <source>
        <strain evidence="2">MSMB0103</strain>
    </source>
</reference>
<evidence type="ECO:0000313" key="1">
    <source>
        <dbReference type="EMBL" id="OJA51092.1"/>
    </source>
</evidence>
<name>A0ABD6QC06_9BURK</name>